<proteinExistence type="predicted"/>
<dbReference type="Proteomes" id="UP000322887">
    <property type="component" value="Chromosome"/>
</dbReference>
<dbReference type="EMBL" id="CP042910">
    <property type="protein sequence ID" value="QEG18682.1"/>
    <property type="molecule type" value="Genomic_DNA"/>
</dbReference>
<protein>
    <submittedName>
        <fullName evidence="1">Uncharacterized protein</fullName>
    </submittedName>
</protein>
<accession>A0ABX5YSX3</accession>
<sequence>MSEKKGITRKEIRKKFGTNRDRMGLIYIIKETMCQTGCFCVCVSHFDLSEWFRTVPTFVPKVSGRIPAIEARFGDGTHFCQFQTNQKTWMNSVELTVFP</sequence>
<gene>
    <name evidence="1" type="ORF">GmarT_45720</name>
</gene>
<evidence type="ECO:0000313" key="1">
    <source>
        <dbReference type="EMBL" id="QEG18682.1"/>
    </source>
</evidence>
<organism evidence="1 2">
    <name type="scientific">Gimesia maris</name>
    <dbReference type="NCBI Taxonomy" id="122"/>
    <lineage>
        <taxon>Bacteria</taxon>
        <taxon>Pseudomonadati</taxon>
        <taxon>Planctomycetota</taxon>
        <taxon>Planctomycetia</taxon>
        <taxon>Planctomycetales</taxon>
        <taxon>Planctomycetaceae</taxon>
        <taxon>Gimesia</taxon>
    </lineage>
</organism>
<reference evidence="1 2" key="1">
    <citation type="submission" date="2019-08" db="EMBL/GenBank/DDBJ databases">
        <title>Deep-cultivation of Planctomycetes and their phenomic and genomic characterization uncovers novel biology.</title>
        <authorList>
            <person name="Wiegand S."/>
            <person name="Jogler M."/>
            <person name="Boedeker C."/>
            <person name="Pinto D."/>
            <person name="Vollmers J."/>
            <person name="Rivas-Marin E."/>
            <person name="Kohn T."/>
            <person name="Peeters S.H."/>
            <person name="Heuer A."/>
            <person name="Rast P."/>
            <person name="Oberbeckmann S."/>
            <person name="Bunk B."/>
            <person name="Jeske O."/>
            <person name="Meyerdierks A."/>
            <person name="Storesund J.E."/>
            <person name="Kallscheuer N."/>
            <person name="Luecker S."/>
            <person name="Lage O.M."/>
            <person name="Pohl T."/>
            <person name="Merkel B.J."/>
            <person name="Hornburger P."/>
            <person name="Mueller R.-W."/>
            <person name="Bruemmer F."/>
            <person name="Labrenz M."/>
            <person name="Spormann A.M."/>
            <person name="Op den Camp H."/>
            <person name="Overmann J."/>
            <person name="Amann R."/>
            <person name="Jetten M.S.M."/>
            <person name="Mascher T."/>
            <person name="Medema M.H."/>
            <person name="Devos D.P."/>
            <person name="Kaster A.-K."/>
            <person name="Ovreas L."/>
            <person name="Rohde M."/>
            <person name="Galperin M.Y."/>
            <person name="Jogler C."/>
        </authorList>
    </citation>
    <scope>NUCLEOTIDE SEQUENCE [LARGE SCALE GENOMIC DNA]</scope>
    <source>
        <strain evidence="1 2">DSM 8797</strain>
    </source>
</reference>
<keyword evidence="2" id="KW-1185">Reference proteome</keyword>
<evidence type="ECO:0000313" key="2">
    <source>
        <dbReference type="Proteomes" id="UP000322887"/>
    </source>
</evidence>
<name>A0ABX5YSX3_9PLAN</name>